<name>A0A5A7R9T7_STRAF</name>
<gene>
    <name evidence="4" type="ORF">STAS_30599</name>
</gene>
<dbReference type="InterPro" id="IPR011989">
    <property type="entry name" value="ARM-like"/>
</dbReference>
<dbReference type="PANTHER" id="PTHR13255">
    <property type="entry name" value="ATAXIN-10"/>
    <property type="match status" value="1"/>
</dbReference>
<keyword evidence="1" id="KW-0132">Cell division</keyword>
<evidence type="ECO:0000313" key="5">
    <source>
        <dbReference type="Proteomes" id="UP000325081"/>
    </source>
</evidence>
<dbReference type="Proteomes" id="UP000325081">
    <property type="component" value="Unassembled WGS sequence"/>
</dbReference>
<proteinExistence type="predicted"/>
<feature type="domain" description="Ataxin-10" evidence="3">
    <location>
        <begin position="392"/>
        <end position="484"/>
    </location>
</feature>
<sequence>MKGTESHPIPLPDNLLEPLYVASGTPNLSRACECLIETAKTPVGRLDLASRGILLSILELCRYPQQLSRHDLILSLKLLRNLCAGEIINQNSFIDKNGAEILSTLVSSIGLISGSDDGLLPMVLQVLGNVTLAGEHQRLAVWRHFFPHKFLDIAKVQRKETCDPLCMVIYVCTEGSNKRSLELFADAGQNIIVEILQTVTKAGFRQDWVKLLLSRICIEEPCFPSIFSKLSQAAEAVNASENASEVNIFGPEKEFLLRILSEILNERVGDIVISGDFSLCIFEIFKSALGVVDFSKRGNSSIPTGSTDIDVMGFTISILRDITACNKKITKEDEKEDIVDKLVAAGIVKFLLDVLRGLEPPTTIQKAMKNSDDARNETTSRDYKYYCPYRGFRRDIVAVIGNCSYRKKHVQDEIRVQGGILLLLQQCVTDEENPFLREWGIFSVRNILEGNIENQRLVADLELQQSVDTPEIAGLGLQVEVDPTTRRPKLVNTS</sequence>
<reference evidence="5" key="1">
    <citation type="journal article" date="2019" name="Curr. Biol.">
        <title>Genome Sequence of Striga asiatica Provides Insight into the Evolution of Plant Parasitism.</title>
        <authorList>
            <person name="Yoshida S."/>
            <person name="Kim S."/>
            <person name="Wafula E.K."/>
            <person name="Tanskanen J."/>
            <person name="Kim Y.M."/>
            <person name="Honaas L."/>
            <person name="Yang Z."/>
            <person name="Spallek T."/>
            <person name="Conn C.E."/>
            <person name="Ichihashi Y."/>
            <person name="Cheong K."/>
            <person name="Cui S."/>
            <person name="Der J.P."/>
            <person name="Gundlach H."/>
            <person name="Jiao Y."/>
            <person name="Hori C."/>
            <person name="Ishida J.K."/>
            <person name="Kasahara H."/>
            <person name="Kiba T."/>
            <person name="Kim M.S."/>
            <person name="Koo N."/>
            <person name="Laohavisit A."/>
            <person name="Lee Y.H."/>
            <person name="Lumba S."/>
            <person name="McCourt P."/>
            <person name="Mortimer J.C."/>
            <person name="Mutuku J.M."/>
            <person name="Nomura T."/>
            <person name="Sasaki-Sekimoto Y."/>
            <person name="Seto Y."/>
            <person name="Wang Y."/>
            <person name="Wakatake T."/>
            <person name="Sakakibara H."/>
            <person name="Demura T."/>
            <person name="Yamaguchi S."/>
            <person name="Yoneyama K."/>
            <person name="Manabe R.I."/>
            <person name="Nelson D.C."/>
            <person name="Schulman A.H."/>
            <person name="Timko M.P."/>
            <person name="dePamphilis C.W."/>
            <person name="Choi D."/>
            <person name="Shirasu K."/>
        </authorList>
    </citation>
    <scope>NUCLEOTIDE SEQUENCE [LARGE SCALE GENOMIC DNA]</scope>
    <source>
        <strain evidence="5">cv. UVA1</strain>
    </source>
</reference>
<organism evidence="4 5">
    <name type="scientific">Striga asiatica</name>
    <name type="common">Asiatic witchweed</name>
    <name type="synonym">Buchnera asiatica</name>
    <dbReference type="NCBI Taxonomy" id="4170"/>
    <lineage>
        <taxon>Eukaryota</taxon>
        <taxon>Viridiplantae</taxon>
        <taxon>Streptophyta</taxon>
        <taxon>Embryophyta</taxon>
        <taxon>Tracheophyta</taxon>
        <taxon>Spermatophyta</taxon>
        <taxon>Magnoliopsida</taxon>
        <taxon>eudicotyledons</taxon>
        <taxon>Gunneridae</taxon>
        <taxon>Pentapetalae</taxon>
        <taxon>asterids</taxon>
        <taxon>lamiids</taxon>
        <taxon>Lamiales</taxon>
        <taxon>Orobanchaceae</taxon>
        <taxon>Buchnereae</taxon>
        <taxon>Striga</taxon>
    </lineage>
</organism>
<protein>
    <submittedName>
        <fullName evidence="4">Ataxin-10</fullName>
    </submittedName>
</protein>
<dbReference type="InterPro" id="IPR051374">
    <property type="entry name" value="Ataxin-10/CTR86_families"/>
</dbReference>
<evidence type="ECO:0000256" key="2">
    <source>
        <dbReference type="ARBA" id="ARBA00023306"/>
    </source>
</evidence>
<dbReference type="PANTHER" id="PTHR13255:SF0">
    <property type="entry name" value="ATAXIN-10"/>
    <property type="match status" value="1"/>
</dbReference>
<dbReference type="InterPro" id="IPR019156">
    <property type="entry name" value="Ataxin-10_domain"/>
</dbReference>
<evidence type="ECO:0000259" key="3">
    <source>
        <dbReference type="Pfam" id="PF09759"/>
    </source>
</evidence>
<comment type="caution">
    <text evidence="4">The sequence shown here is derived from an EMBL/GenBank/DDBJ whole genome shotgun (WGS) entry which is preliminary data.</text>
</comment>
<dbReference type="InterPro" id="IPR016024">
    <property type="entry name" value="ARM-type_fold"/>
</dbReference>
<dbReference type="GO" id="GO:0005829">
    <property type="term" value="C:cytosol"/>
    <property type="evidence" value="ECO:0007669"/>
    <property type="project" value="TreeGrafter"/>
</dbReference>
<dbReference type="EMBL" id="BKCP01010514">
    <property type="protein sequence ID" value="GER53104.1"/>
    <property type="molecule type" value="Genomic_DNA"/>
</dbReference>
<evidence type="ECO:0000256" key="1">
    <source>
        <dbReference type="ARBA" id="ARBA00022618"/>
    </source>
</evidence>
<dbReference type="Gene3D" id="1.25.10.10">
    <property type="entry name" value="Leucine-rich Repeat Variant"/>
    <property type="match status" value="2"/>
</dbReference>
<keyword evidence="5" id="KW-1185">Reference proteome</keyword>
<evidence type="ECO:0000313" key="4">
    <source>
        <dbReference type="EMBL" id="GER53104.1"/>
    </source>
</evidence>
<keyword evidence="2" id="KW-0131">Cell cycle</keyword>
<dbReference type="SUPFAM" id="SSF48371">
    <property type="entry name" value="ARM repeat"/>
    <property type="match status" value="1"/>
</dbReference>
<dbReference type="AlphaFoldDB" id="A0A5A7R9T7"/>
<dbReference type="GO" id="GO:0051301">
    <property type="term" value="P:cell division"/>
    <property type="evidence" value="ECO:0007669"/>
    <property type="project" value="UniProtKB-KW"/>
</dbReference>
<accession>A0A5A7R9T7</accession>
<dbReference type="Pfam" id="PF09759">
    <property type="entry name" value="Atx10homo_assoc"/>
    <property type="match status" value="1"/>
</dbReference>
<dbReference type="OrthoDB" id="379794at2759"/>